<dbReference type="Proteomes" id="UP000320839">
    <property type="component" value="Chromosome"/>
</dbReference>
<dbReference type="EMBL" id="CP036317">
    <property type="protein sequence ID" value="QDV17328.1"/>
    <property type="molecule type" value="Genomic_DNA"/>
</dbReference>
<evidence type="ECO:0008006" key="4">
    <source>
        <dbReference type="Google" id="ProtNLM"/>
    </source>
</evidence>
<dbReference type="Gene3D" id="2.115.10.20">
    <property type="entry name" value="Glycosyl hydrolase domain, family 43"/>
    <property type="match status" value="2"/>
</dbReference>
<dbReference type="SUPFAM" id="SSF75005">
    <property type="entry name" value="Arabinanase/levansucrase/invertase"/>
    <property type="match status" value="1"/>
</dbReference>
<sequence precursor="true">MRVRVSLLCLSFLILLSGILSAEEPAHIGSRRELFVDDWMIHSLKNARQELHHPVPQEVAITYDAPAEGNISYYVRILKDGDLYRMYYRGAHHDWSKGKVTHQVVCYAESDDAIHWRKPDLGLFEFNGSKKNNVIWTGTGAHNFSPFLDTNPKCKPDEKFKALGSGKGGLYAFASADGIHWRLLKDKPVITKGAFDSQNLAFWDEHRGRYVDFHRGFTNGVRAIMTCTSDDFVNWTTPEFIDIKNSPPQHLYTNATIAYPRAPHLFLAFPKRFVPSRKAAWHPDPKNNHPGVSDGVLMTSRDGMHWTRWDEAFLRPGQNRERWWQRNNHIAWGITTTPSPLPGHVPELSLYAIENYYVGPCRLRRFTLRQDGFVSINAPFTGGEMTTRLITFDGPQAKEGKGKPPVELELNLSTSAAGSVKCELLDEKGQPLPGFSLKESEEFYGDELDHVMTWKGKSDLSAFAGKPLRVRFVLKDADLYSLRFRNGE</sequence>
<dbReference type="OrthoDB" id="180690at2"/>
<keyword evidence="1" id="KW-0732">Signal</keyword>
<evidence type="ECO:0000256" key="1">
    <source>
        <dbReference type="SAM" id="SignalP"/>
    </source>
</evidence>
<evidence type="ECO:0000313" key="2">
    <source>
        <dbReference type="EMBL" id="QDV17328.1"/>
    </source>
</evidence>
<evidence type="ECO:0000313" key="3">
    <source>
        <dbReference type="Proteomes" id="UP000320839"/>
    </source>
</evidence>
<protein>
    <recommendedName>
        <fullName evidence="4">Glycosyl hydrolase family 32 N-terminal domain-containing protein</fullName>
    </recommendedName>
</protein>
<gene>
    <name evidence="2" type="ORF">Pan153_19630</name>
</gene>
<name>A0A518FLU1_9PLAN</name>
<accession>A0A518FLU1</accession>
<dbReference type="InterPro" id="IPR023296">
    <property type="entry name" value="Glyco_hydro_beta-prop_sf"/>
</dbReference>
<feature type="signal peptide" evidence="1">
    <location>
        <begin position="1"/>
        <end position="22"/>
    </location>
</feature>
<dbReference type="AlphaFoldDB" id="A0A518FLU1"/>
<organism evidence="2 3">
    <name type="scientific">Gimesia panareensis</name>
    <dbReference type="NCBI Taxonomy" id="2527978"/>
    <lineage>
        <taxon>Bacteria</taxon>
        <taxon>Pseudomonadati</taxon>
        <taxon>Planctomycetota</taxon>
        <taxon>Planctomycetia</taxon>
        <taxon>Planctomycetales</taxon>
        <taxon>Planctomycetaceae</taxon>
        <taxon>Gimesia</taxon>
    </lineage>
</organism>
<proteinExistence type="predicted"/>
<feature type="chain" id="PRO_5021937177" description="Glycosyl hydrolase family 32 N-terminal domain-containing protein" evidence="1">
    <location>
        <begin position="23"/>
        <end position="488"/>
    </location>
</feature>
<reference evidence="2 3" key="1">
    <citation type="submission" date="2019-02" db="EMBL/GenBank/DDBJ databases">
        <title>Deep-cultivation of Planctomycetes and their phenomic and genomic characterization uncovers novel biology.</title>
        <authorList>
            <person name="Wiegand S."/>
            <person name="Jogler M."/>
            <person name="Boedeker C."/>
            <person name="Pinto D."/>
            <person name="Vollmers J."/>
            <person name="Rivas-Marin E."/>
            <person name="Kohn T."/>
            <person name="Peeters S.H."/>
            <person name="Heuer A."/>
            <person name="Rast P."/>
            <person name="Oberbeckmann S."/>
            <person name="Bunk B."/>
            <person name="Jeske O."/>
            <person name="Meyerdierks A."/>
            <person name="Storesund J.E."/>
            <person name="Kallscheuer N."/>
            <person name="Luecker S."/>
            <person name="Lage O.M."/>
            <person name="Pohl T."/>
            <person name="Merkel B.J."/>
            <person name="Hornburger P."/>
            <person name="Mueller R.-W."/>
            <person name="Bruemmer F."/>
            <person name="Labrenz M."/>
            <person name="Spormann A.M."/>
            <person name="Op den Camp H."/>
            <person name="Overmann J."/>
            <person name="Amann R."/>
            <person name="Jetten M.S.M."/>
            <person name="Mascher T."/>
            <person name="Medema M.H."/>
            <person name="Devos D.P."/>
            <person name="Kaster A.-K."/>
            <person name="Ovreas L."/>
            <person name="Rohde M."/>
            <person name="Galperin M.Y."/>
            <person name="Jogler C."/>
        </authorList>
    </citation>
    <scope>NUCLEOTIDE SEQUENCE [LARGE SCALE GENOMIC DNA]</scope>
    <source>
        <strain evidence="2 3">Pan153</strain>
    </source>
</reference>
<dbReference type="RefSeq" id="WP_145455396.1">
    <property type="nucleotide sequence ID" value="NZ_CP036317.1"/>
</dbReference>